<keyword evidence="4 5" id="KW-0472">Membrane</keyword>
<dbReference type="eggNOG" id="ENOG502RZB9">
    <property type="taxonomic scope" value="Eukaryota"/>
</dbReference>
<keyword evidence="7" id="KW-1185">Reference proteome</keyword>
<feature type="transmembrane region" description="Helical" evidence="5">
    <location>
        <begin position="124"/>
        <end position="145"/>
    </location>
</feature>
<protein>
    <submittedName>
        <fullName evidence="6">Uncharacterized protein</fullName>
    </submittedName>
</protein>
<evidence type="ECO:0000313" key="6">
    <source>
        <dbReference type="EMBL" id="EFJ00688.1"/>
    </source>
</evidence>
<feature type="transmembrane region" description="Helical" evidence="5">
    <location>
        <begin position="221"/>
        <end position="238"/>
    </location>
</feature>
<dbReference type="Pfam" id="PF01040">
    <property type="entry name" value="UbiA"/>
    <property type="match status" value="1"/>
</dbReference>
<evidence type="ECO:0000256" key="5">
    <source>
        <dbReference type="SAM" id="Phobius"/>
    </source>
</evidence>
<dbReference type="CDD" id="cd13965">
    <property type="entry name" value="PT_UbiA_3"/>
    <property type="match status" value="1"/>
</dbReference>
<dbReference type="InterPro" id="IPR044878">
    <property type="entry name" value="UbiA_sf"/>
</dbReference>
<evidence type="ECO:0000256" key="3">
    <source>
        <dbReference type="ARBA" id="ARBA00022989"/>
    </source>
</evidence>
<dbReference type="AlphaFoldDB" id="D8PU23"/>
<dbReference type="Gene3D" id="1.10.357.140">
    <property type="entry name" value="UbiA prenyltransferase"/>
    <property type="match status" value="1"/>
</dbReference>
<evidence type="ECO:0000256" key="4">
    <source>
        <dbReference type="ARBA" id="ARBA00023136"/>
    </source>
</evidence>
<dbReference type="Proteomes" id="UP000007431">
    <property type="component" value="Unassembled WGS sequence"/>
</dbReference>
<feature type="transmembrane region" description="Helical" evidence="5">
    <location>
        <begin position="100"/>
        <end position="118"/>
    </location>
</feature>
<gene>
    <name evidence="6" type="ORF">SCHCODRAFT_104871</name>
</gene>
<organism evidence="7">
    <name type="scientific">Schizophyllum commune (strain H4-8 / FGSC 9210)</name>
    <name type="common">Split gill fungus</name>
    <dbReference type="NCBI Taxonomy" id="578458"/>
    <lineage>
        <taxon>Eukaryota</taxon>
        <taxon>Fungi</taxon>
        <taxon>Dikarya</taxon>
        <taxon>Basidiomycota</taxon>
        <taxon>Agaricomycotina</taxon>
        <taxon>Agaricomycetes</taxon>
        <taxon>Agaricomycetidae</taxon>
        <taxon>Agaricales</taxon>
        <taxon>Schizophyllaceae</taxon>
        <taxon>Schizophyllum</taxon>
    </lineage>
</organism>
<dbReference type="InParanoid" id="D8PU23"/>
<feature type="transmembrane region" description="Helical" evidence="5">
    <location>
        <begin position="196"/>
        <end position="215"/>
    </location>
</feature>
<dbReference type="InterPro" id="IPR000537">
    <property type="entry name" value="UbiA_prenyltransferase"/>
</dbReference>
<dbReference type="VEuPathDB" id="FungiDB:SCHCODRAFT_02559621"/>
<evidence type="ECO:0000256" key="1">
    <source>
        <dbReference type="ARBA" id="ARBA00004141"/>
    </source>
</evidence>
<feature type="transmembrane region" description="Helical" evidence="5">
    <location>
        <begin position="250"/>
        <end position="269"/>
    </location>
</feature>
<comment type="subcellular location">
    <subcellularLocation>
        <location evidence="1">Membrane</location>
        <topology evidence="1">Multi-pass membrane protein</topology>
    </subcellularLocation>
</comment>
<feature type="non-terminal residue" evidence="6">
    <location>
        <position position="275"/>
    </location>
</feature>
<evidence type="ECO:0000256" key="2">
    <source>
        <dbReference type="ARBA" id="ARBA00022692"/>
    </source>
</evidence>
<dbReference type="GO" id="GO:0016765">
    <property type="term" value="F:transferase activity, transferring alkyl or aryl (other than methyl) groups"/>
    <property type="evidence" value="ECO:0007669"/>
    <property type="project" value="InterPro"/>
</dbReference>
<name>D8PU23_SCHCM</name>
<dbReference type="OMA" id="HWMERIP"/>
<keyword evidence="3 5" id="KW-1133">Transmembrane helix</keyword>
<dbReference type="EMBL" id="GL377303">
    <property type="protein sequence ID" value="EFJ00688.1"/>
    <property type="molecule type" value="Genomic_DNA"/>
</dbReference>
<proteinExistence type="predicted"/>
<evidence type="ECO:0000313" key="7">
    <source>
        <dbReference type="Proteomes" id="UP000007431"/>
    </source>
</evidence>
<accession>D8PU23</accession>
<reference evidence="6 7" key="1">
    <citation type="journal article" date="2010" name="Nat. Biotechnol.">
        <title>Genome sequence of the model mushroom Schizophyllum commune.</title>
        <authorList>
            <person name="Ohm R.A."/>
            <person name="de Jong J.F."/>
            <person name="Lugones L.G."/>
            <person name="Aerts A."/>
            <person name="Kothe E."/>
            <person name="Stajich J.E."/>
            <person name="de Vries R.P."/>
            <person name="Record E."/>
            <person name="Levasseur A."/>
            <person name="Baker S.E."/>
            <person name="Bartholomew K.A."/>
            <person name="Coutinho P.M."/>
            <person name="Erdmann S."/>
            <person name="Fowler T.J."/>
            <person name="Gathman A.C."/>
            <person name="Lombard V."/>
            <person name="Henrissat B."/>
            <person name="Knabe N."/>
            <person name="Kuees U."/>
            <person name="Lilly W.W."/>
            <person name="Lindquist E."/>
            <person name="Lucas S."/>
            <person name="Magnuson J.K."/>
            <person name="Piumi F."/>
            <person name="Raudaskoski M."/>
            <person name="Salamov A."/>
            <person name="Schmutz J."/>
            <person name="Schwarze F.W.M.R."/>
            <person name="vanKuyk P.A."/>
            <person name="Horton J.S."/>
            <person name="Grigoriev I.V."/>
            <person name="Woesten H.A.B."/>
        </authorList>
    </citation>
    <scope>NUCLEOTIDE SEQUENCE [LARGE SCALE GENOMIC DNA]</scope>
    <source>
        <strain evidence="7">H4-8 / FGSC 9210</strain>
    </source>
</reference>
<dbReference type="GO" id="GO:0016020">
    <property type="term" value="C:membrane"/>
    <property type="evidence" value="ECO:0007669"/>
    <property type="project" value="UniProtKB-SubCell"/>
</dbReference>
<keyword evidence="2 5" id="KW-0812">Transmembrane</keyword>
<sequence>MSSSLRDFIASLTKGIYTVYLFTETDISPFLCPALAMGMVLAGPPDTLAYAAAFIGLRIDSSDPSLLQTKNQLLGLEEDRLSKPHRPVSAGRITPEATRILHFAFFAASLALSAYRGLLPCSALYFTALSAIGYVCYGWGMTVCFDHGRPLSPLARSALAMTGAIFATTGYAQDFRDRAGDAAVGRNTVPLILPRLSRWLLGVSLFGWTSALVYYWEPPVAFAFLLGGIGLTSTMLFARGCTEAADARAYWWYSMWLIACHVLPIFPRLRDAVDT</sequence>
<dbReference type="HOGENOM" id="CLU_063928_0_0_1"/>